<feature type="transmembrane region" description="Helical" evidence="4">
    <location>
        <begin position="199"/>
        <end position="218"/>
    </location>
</feature>
<keyword evidence="4" id="KW-0812">Transmembrane</keyword>
<dbReference type="HOGENOM" id="CLU_001265_1_2_1"/>
<evidence type="ECO:0000313" key="6">
    <source>
        <dbReference type="EnsemblFungi" id="EJT81268"/>
    </source>
</evidence>
<feature type="transmembrane region" description="Helical" evidence="4">
    <location>
        <begin position="339"/>
        <end position="358"/>
    </location>
</feature>
<dbReference type="EnsemblFungi" id="EJT81268">
    <property type="protein sequence ID" value="EJT81268"/>
    <property type="gene ID" value="GGTG_01252"/>
</dbReference>
<dbReference type="PANTHER" id="PTHR11360">
    <property type="entry name" value="MONOCARBOXYLATE TRANSPORTER"/>
    <property type="match status" value="1"/>
</dbReference>
<evidence type="ECO:0008006" key="8">
    <source>
        <dbReference type="Google" id="ProtNLM"/>
    </source>
</evidence>
<dbReference type="OrthoDB" id="6499973at2759"/>
<feature type="transmembrane region" description="Helical" evidence="4">
    <location>
        <begin position="71"/>
        <end position="98"/>
    </location>
</feature>
<feature type="transmembrane region" description="Helical" evidence="4">
    <location>
        <begin position="399"/>
        <end position="420"/>
    </location>
</feature>
<dbReference type="FunCoup" id="J3NJ18">
    <property type="interactions" value="135"/>
</dbReference>
<dbReference type="Pfam" id="PF07690">
    <property type="entry name" value="MFS_1"/>
    <property type="match status" value="1"/>
</dbReference>
<keyword evidence="7" id="KW-1185">Reference proteome</keyword>
<evidence type="ECO:0000313" key="7">
    <source>
        <dbReference type="Proteomes" id="UP000006039"/>
    </source>
</evidence>
<dbReference type="VEuPathDB" id="FungiDB:GGTG_01252"/>
<feature type="region of interest" description="Disordered" evidence="3">
    <location>
        <begin position="34"/>
        <end position="63"/>
    </location>
</feature>
<comment type="subcellular location">
    <subcellularLocation>
        <location evidence="1">Membrane</location>
        <topology evidence="1">Multi-pass membrane protein</topology>
    </subcellularLocation>
</comment>
<dbReference type="InterPro" id="IPR050327">
    <property type="entry name" value="Proton-linked_MCT"/>
</dbReference>
<evidence type="ECO:0000256" key="3">
    <source>
        <dbReference type="SAM" id="MobiDB-lite"/>
    </source>
</evidence>
<keyword evidence="4" id="KW-0472">Membrane</keyword>
<protein>
    <recommendedName>
        <fullName evidence="8">Major facilitator superfamily (MFS) profile domain-containing protein</fullName>
    </recommendedName>
</protein>
<evidence type="ECO:0000256" key="2">
    <source>
        <dbReference type="ARBA" id="ARBA00006727"/>
    </source>
</evidence>
<dbReference type="Gene3D" id="1.20.1250.20">
    <property type="entry name" value="MFS general substrate transporter like domains"/>
    <property type="match status" value="2"/>
</dbReference>
<feature type="transmembrane region" description="Helical" evidence="4">
    <location>
        <begin position="432"/>
        <end position="449"/>
    </location>
</feature>
<dbReference type="InterPro" id="IPR011701">
    <property type="entry name" value="MFS"/>
</dbReference>
<dbReference type="SUPFAM" id="SSF103473">
    <property type="entry name" value="MFS general substrate transporter"/>
    <property type="match status" value="1"/>
</dbReference>
<feature type="transmembrane region" description="Helical" evidence="4">
    <location>
        <begin position="110"/>
        <end position="135"/>
    </location>
</feature>
<feature type="transmembrane region" description="Helical" evidence="4">
    <location>
        <begin position="301"/>
        <end position="318"/>
    </location>
</feature>
<dbReference type="Proteomes" id="UP000006039">
    <property type="component" value="Unassembled WGS sequence"/>
</dbReference>
<organism evidence="5">
    <name type="scientific">Gaeumannomyces tritici (strain R3-111a-1)</name>
    <name type="common">Wheat and barley take-all root rot fungus</name>
    <name type="synonym">Gaeumannomyces graminis var. tritici</name>
    <dbReference type="NCBI Taxonomy" id="644352"/>
    <lineage>
        <taxon>Eukaryota</taxon>
        <taxon>Fungi</taxon>
        <taxon>Dikarya</taxon>
        <taxon>Ascomycota</taxon>
        <taxon>Pezizomycotina</taxon>
        <taxon>Sordariomycetes</taxon>
        <taxon>Sordariomycetidae</taxon>
        <taxon>Magnaporthales</taxon>
        <taxon>Magnaporthaceae</taxon>
        <taxon>Gaeumannomyces</taxon>
    </lineage>
</organism>
<feature type="transmembrane region" description="Helical" evidence="4">
    <location>
        <begin position="230"/>
        <end position="250"/>
    </location>
</feature>
<feature type="transmembrane region" description="Helical" evidence="4">
    <location>
        <begin position="167"/>
        <end position="187"/>
    </location>
</feature>
<dbReference type="GO" id="GO:0022857">
    <property type="term" value="F:transmembrane transporter activity"/>
    <property type="evidence" value="ECO:0007669"/>
    <property type="project" value="InterPro"/>
</dbReference>
<dbReference type="EMBL" id="GL385395">
    <property type="protein sequence ID" value="EJT81268.1"/>
    <property type="molecule type" value="Genomic_DNA"/>
</dbReference>
<feature type="transmembrane region" description="Helical" evidence="4">
    <location>
        <begin position="364"/>
        <end position="387"/>
    </location>
</feature>
<name>J3NJ18_GAET3</name>
<dbReference type="GO" id="GO:0016020">
    <property type="term" value="C:membrane"/>
    <property type="evidence" value="ECO:0007669"/>
    <property type="project" value="UniProtKB-SubCell"/>
</dbReference>
<reference evidence="7" key="1">
    <citation type="submission" date="2010-07" db="EMBL/GenBank/DDBJ databases">
        <title>The genome sequence of Gaeumannomyces graminis var. tritici strain R3-111a-1.</title>
        <authorList>
            <consortium name="The Broad Institute Genome Sequencing Platform"/>
            <person name="Ma L.-J."/>
            <person name="Dead R."/>
            <person name="Young S."/>
            <person name="Zeng Q."/>
            <person name="Koehrsen M."/>
            <person name="Alvarado L."/>
            <person name="Berlin A."/>
            <person name="Chapman S.B."/>
            <person name="Chen Z."/>
            <person name="Freedman E."/>
            <person name="Gellesch M."/>
            <person name="Goldberg J."/>
            <person name="Griggs A."/>
            <person name="Gujja S."/>
            <person name="Heilman E.R."/>
            <person name="Heiman D."/>
            <person name="Hepburn T."/>
            <person name="Howarth C."/>
            <person name="Jen D."/>
            <person name="Larson L."/>
            <person name="Mehta T."/>
            <person name="Neiman D."/>
            <person name="Pearson M."/>
            <person name="Roberts A."/>
            <person name="Saif S."/>
            <person name="Shea T."/>
            <person name="Shenoy N."/>
            <person name="Sisk P."/>
            <person name="Stolte C."/>
            <person name="Sykes S."/>
            <person name="Walk T."/>
            <person name="White J."/>
            <person name="Yandava C."/>
            <person name="Haas B."/>
            <person name="Nusbaum C."/>
            <person name="Birren B."/>
        </authorList>
    </citation>
    <scope>NUCLEOTIDE SEQUENCE [LARGE SCALE GENOMIC DNA]</scope>
    <source>
        <strain evidence="7">R3-111a-1</strain>
    </source>
</reference>
<sequence length="512" mass="54476">MAMSVVPTPESPVRLVGAGRGAAADLGAFVVDIADPPGPNEKKQSAASPAESFSHPSSDDEEPFKEGGYGWVVVLAVHMLNAHTWGINSSFAVFLAYYLRTGSFVGASPIAYAFVGGLSVSIALFVSPSGTYLIGKYGTKKVMSLGVVIQTSAFIGASFTSEMWHLILTQGIAFGAGMGFLFVASVGIPSQWFTKRRSLANGIAAAGSGFGGLIYSMGTNAMIKNLGLPWTFRILAALTFVVAGVCTLLIRDRNAHVGAVHIALHWDLFKRPEYCMLLSWACFSSFGYLSVIFFLADYCQTVGFTATQGAIVAAMFNLSQGLGRPLVGLASDRYGRINVAGLGTLVASLSSFFLWIFAGKFFAGVIIFSLMGVFSGIFWATAAPICAEVVNISLLPSALSLMWLVLVLPSTFAGAIGLSLRAPGSGGYLPVQLFNGACYFIAFASGWALRGWKMRENSLLAKSQIETTSNRDAVPAGVDHVHQAMYLGTSEETESLGKYLMRGEWIFSVCRI</sequence>
<keyword evidence="4" id="KW-1133">Transmembrane helix</keyword>
<dbReference type="eggNOG" id="KOG2504">
    <property type="taxonomic scope" value="Eukaryota"/>
</dbReference>
<comment type="similarity">
    <text evidence="2">Belongs to the major facilitator superfamily. Monocarboxylate porter (TC 2.A.1.13) family.</text>
</comment>
<evidence type="ECO:0000313" key="5">
    <source>
        <dbReference type="EMBL" id="EJT81268.1"/>
    </source>
</evidence>
<evidence type="ECO:0000256" key="1">
    <source>
        <dbReference type="ARBA" id="ARBA00004141"/>
    </source>
</evidence>
<dbReference type="AlphaFoldDB" id="J3NJ18"/>
<evidence type="ECO:0000256" key="4">
    <source>
        <dbReference type="SAM" id="Phobius"/>
    </source>
</evidence>
<dbReference type="InterPro" id="IPR036259">
    <property type="entry name" value="MFS_trans_sf"/>
</dbReference>
<dbReference type="RefSeq" id="XP_009217277.1">
    <property type="nucleotide sequence ID" value="XM_009219013.1"/>
</dbReference>
<proteinExistence type="inferred from homology"/>
<accession>J3NJ18</accession>
<gene>
    <name evidence="6" type="primary">20341710</name>
    <name evidence="5" type="ORF">GGTG_01252</name>
</gene>
<feature type="transmembrane region" description="Helical" evidence="4">
    <location>
        <begin position="274"/>
        <end position="295"/>
    </location>
</feature>
<reference evidence="6" key="5">
    <citation type="submission" date="2018-04" db="UniProtKB">
        <authorList>
            <consortium name="EnsemblFungi"/>
        </authorList>
    </citation>
    <scope>IDENTIFICATION</scope>
    <source>
        <strain evidence="6">R3-111a-1</strain>
    </source>
</reference>
<dbReference type="PANTHER" id="PTHR11360:SF315">
    <property type="entry name" value="TRANSPORTER MCH2-RELATED"/>
    <property type="match status" value="1"/>
</dbReference>
<reference evidence="6" key="4">
    <citation type="journal article" date="2015" name="G3 (Bethesda)">
        <title>Genome sequences of three phytopathogenic species of the Magnaporthaceae family of fungi.</title>
        <authorList>
            <person name="Okagaki L.H."/>
            <person name="Nunes C.C."/>
            <person name="Sailsbery J."/>
            <person name="Clay B."/>
            <person name="Brown D."/>
            <person name="John T."/>
            <person name="Oh Y."/>
            <person name="Young N."/>
            <person name="Fitzgerald M."/>
            <person name="Haas B.J."/>
            <person name="Zeng Q."/>
            <person name="Young S."/>
            <person name="Adiconis X."/>
            <person name="Fan L."/>
            <person name="Levin J.Z."/>
            <person name="Mitchell T.K."/>
            <person name="Okubara P.A."/>
            <person name="Farman M.L."/>
            <person name="Kohn L.M."/>
            <person name="Birren B."/>
            <person name="Ma L.-J."/>
            <person name="Dean R.A."/>
        </authorList>
    </citation>
    <scope>NUCLEOTIDE SEQUENCE</scope>
    <source>
        <strain evidence="6">R3-111a-1</strain>
    </source>
</reference>
<reference evidence="5" key="2">
    <citation type="submission" date="2010-07" db="EMBL/GenBank/DDBJ databases">
        <authorList>
            <consortium name="The Broad Institute Genome Sequencing Platform"/>
            <consortium name="Broad Institute Genome Sequencing Center for Infectious Disease"/>
            <person name="Ma L.-J."/>
            <person name="Dead R."/>
            <person name="Young S."/>
            <person name="Zeng Q."/>
            <person name="Koehrsen M."/>
            <person name="Alvarado L."/>
            <person name="Berlin A."/>
            <person name="Chapman S.B."/>
            <person name="Chen Z."/>
            <person name="Freedman E."/>
            <person name="Gellesch M."/>
            <person name="Goldberg J."/>
            <person name="Griggs A."/>
            <person name="Gujja S."/>
            <person name="Heilman E.R."/>
            <person name="Heiman D."/>
            <person name="Hepburn T."/>
            <person name="Howarth C."/>
            <person name="Jen D."/>
            <person name="Larson L."/>
            <person name="Mehta T."/>
            <person name="Neiman D."/>
            <person name="Pearson M."/>
            <person name="Roberts A."/>
            <person name="Saif S."/>
            <person name="Shea T."/>
            <person name="Shenoy N."/>
            <person name="Sisk P."/>
            <person name="Stolte C."/>
            <person name="Sykes S."/>
            <person name="Walk T."/>
            <person name="White J."/>
            <person name="Yandava C."/>
            <person name="Haas B."/>
            <person name="Nusbaum C."/>
            <person name="Birren B."/>
        </authorList>
    </citation>
    <scope>NUCLEOTIDE SEQUENCE</scope>
    <source>
        <strain evidence="5">R3-111a-1</strain>
    </source>
</reference>
<reference evidence="5" key="3">
    <citation type="submission" date="2010-09" db="EMBL/GenBank/DDBJ databases">
        <title>Annotation of Gaeumannomyces graminis var. tritici R3-111a-1.</title>
        <authorList>
            <consortium name="The Broad Institute Genome Sequencing Platform"/>
            <person name="Ma L.-J."/>
            <person name="Dead R."/>
            <person name="Young S.K."/>
            <person name="Zeng Q."/>
            <person name="Gargeya S."/>
            <person name="Fitzgerald M."/>
            <person name="Haas B."/>
            <person name="Abouelleil A."/>
            <person name="Alvarado L."/>
            <person name="Arachchi H.M."/>
            <person name="Berlin A."/>
            <person name="Brown A."/>
            <person name="Chapman S.B."/>
            <person name="Chen Z."/>
            <person name="Dunbar C."/>
            <person name="Freedman E."/>
            <person name="Gearin G."/>
            <person name="Gellesch M."/>
            <person name="Goldberg J."/>
            <person name="Griggs A."/>
            <person name="Gujja S."/>
            <person name="Heiman D."/>
            <person name="Howarth C."/>
            <person name="Larson L."/>
            <person name="Lui A."/>
            <person name="MacDonald P.J.P."/>
            <person name="Mehta T."/>
            <person name="Montmayeur A."/>
            <person name="Murphy C."/>
            <person name="Neiman D."/>
            <person name="Pearson M."/>
            <person name="Priest M."/>
            <person name="Roberts A."/>
            <person name="Saif S."/>
            <person name="Shea T."/>
            <person name="Shenoy N."/>
            <person name="Sisk P."/>
            <person name="Stolte C."/>
            <person name="Sykes S."/>
            <person name="Yandava C."/>
            <person name="Wortman J."/>
            <person name="Nusbaum C."/>
            <person name="Birren B."/>
        </authorList>
    </citation>
    <scope>NUCLEOTIDE SEQUENCE</scope>
    <source>
        <strain evidence="5">R3-111a-1</strain>
    </source>
</reference>
<dbReference type="GeneID" id="20341710"/>